<feature type="compositionally biased region" description="Basic and acidic residues" evidence="1">
    <location>
        <begin position="441"/>
        <end position="457"/>
    </location>
</feature>
<protein>
    <recommendedName>
        <fullName evidence="6">TNFR-Cys domain-containing protein</fullName>
    </recommendedName>
</protein>
<comment type="caution">
    <text evidence="4">The sequence shown here is derived from an EMBL/GenBank/DDBJ whole genome shotgun (WGS) entry which is preliminary data.</text>
</comment>
<feature type="non-terminal residue" evidence="4">
    <location>
        <position position="1"/>
    </location>
</feature>
<keyword evidence="2" id="KW-0812">Transmembrane</keyword>
<evidence type="ECO:0000256" key="2">
    <source>
        <dbReference type="SAM" id="Phobius"/>
    </source>
</evidence>
<feature type="region of interest" description="Disordered" evidence="1">
    <location>
        <begin position="146"/>
        <end position="168"/>
    </location>
</feature>
<feature type="signal peptide" evidence="3">
    <location>
        <begin position="1"/>
        <end position="28"/>
    </location>
</feature>
<sequence length="497" mass="53656">SNMSSITAVYHLLLWLALLLPQLPETLAGVTDEDNSSKETPPVYCAWLSWTSCEGCQQPASRSRRCHCESVEFHPPHESRQCGADERQSEDCSETYANSSCFYTWPSTSIVMLGLGLLLLTAVLLACARLRQYYGRFVCCCSGSRDARRTAGRTDGGVGSRRRTAGPDADFRDPAFDFPPPFHVAVADWPPAYTVEPPPQPIAACTSSAEDFPPPYEESAARFKLEIRFATQRWSPASAASAAAEAANASCIDQIGVDNAVSQSDSVQIDPASQSASREENSAIPSDVKEENCAIESYSRCENPASQSDSRYENPASQSESRCENPTSQSDSRCENPASQSDSGCENPASQSDSRCENPASQSESRCDNPASQSDSRCENPASQSESRCDNPASQSDSRCENPASQSDSRCENPVSQSDSRCENPASQSDSRCENSASQLDFKEENLVSQSELREETPASQSDLSRQSAQAGVSECDATPEQSGGVENAAFCSKPEI</sequence>
<gene>
    <name evidence="4" type="ORF">BOX15_Mlig013696g1</name>
</gene>
<dbReference type="EMBL" id="NIVC01000856">
    <property type="protein sequence ID" value="PAA75910.1"/>
    <property type="molecule type" value="Genomic_DNA"/>
</dbReference>
<evidence type="ECO:0000256" key="3">
    <source>
        <dbReference type="SAM" id="SignalP"/>
    </source>
</evidence>
<feature type="region of interest" description="Disordered" evidence="1">
    <location>
        <begin position="262"/>
        <end position="497"/>
    </location>
</feature>
<keyword evidence="2" id="KW-0472">Membrane</keyword>
<evidence type="ECO:0000256" key="1">
    <source>
        <dbReference type="SAM" id="MobiDB-lite"/>
    </source>
</evidence>
<keyword evidence="3" id="KW-0732">Signal</keyword>
<accession>A0A267FQ24</accession>
<organism evidence="4 5">
    <name type="scientific">Macrostomum lignano</name>
    <dbReference type="NCBI Taxonomy" id="282301"/>
    <lineage>
        <taxon>Eukaryota</taxon>
        <taxon>Metazoa</taxon>
        <taxon>Spiralia</taxon>
        <taxon>Lophotrochozoa</taxon>
        <taxon>Platyhelminthes</taxon>
        <taxon>Rhabditophora</taxon>
        <taxon>Macrostomorpha</taxon>
        <taxon>Macrostomida</taxon>
        <taxon>Macrostomidae</taxon>
        <taxon>Macrostomum</taxon>
    </lineage>
</organism>
<dbReference type="OrthoDB" id="8955252at2759"/>
<feature type="compositionally biased region" description="Polar residues" evidence="1">
    <location>
        <begin position="304"/>
        <end position="439"/>
    </location>
</feature>
<feature type="transmembrane region" description="Helical" evidence="2">
    <location>
        <begin position="110"/>
        <end position="128"/>
    </location>
</feature>
<dbReference type="Proteomes" id="UP000215902">
    <property type="component" value="Unassembled WGS sequence"/>
</dbReference>
<dbReference type="AlphaFoldDB" id="A0A267FQ24"/>
<keyword evidence="2" id="KW-1133">Transmembrane helix</keyword>
<feature type="compositionally biased region" description="Basic and acidic residues" evidence="1">
    <location>
        <begin position="277"/>
        <end position="292"/>
    </location>
</feature>
<feature type="chain" id="PRO_5013012303" description="TNFR-Cys domain-containing protein" evidence="3">
    <location>
        <begin position="29"/>
        <end position="497"/>
    </location>
</feature>
<evidence type="ECO:0008006" key="6">
    <source>
        <dbReference type="Google" id="ProtNLM"/>
    </source>
</evidence>
<evidence type="ECO:0000313" key="5">
    <source>
        <dbReference type="Proteomes" id="UP000215902"/>
    </source>
</evidence>
<evidence type="ECO:0000313" key="4">
    <source>
        <dbReference type="EMBL" id="PAA75910.1"/>
    </source>
</evidence>
<reference evidence="4 5" key="1">
    <citation type="submission" date="2017-06" db="EMBL/GenBank/DDBJ databases">
        <title>A platform for efficient transgenesis in Macrostomum lignano, a flatworm model organism for stem cell research.</title>
        <authorList>
            <person name="Berezikov E."/>
        </authorList>
    </citation>
    <scope>NUCLEOTIDE SEQUENCE [LARGE SCALE GENOMIC DNA]</scope>
    <source>
        <strain evidence="4">DV1</strain>
        <tissue evidence="4">Whole organism</tissue>
    </source>
</reference>
<keyword evidence="5" id="KW-1185">Reference proteome</keyword>
<name>A0A267FQ24_9PLAT</name>
<feature type="compositionally biased region" description="Polar residues" evidence="1">
    <location>
        <begin position="458"/>
        <end position="471"/>
    </location>
</feature>
<feature type="compositionally biased region" description="Polar residues" evidence="1">
    <location>
        <begin position="262"/>
        <end position="276"/>
    </location>
</feature>
<proteinExistence type="predicted"/>